<evidence type="ECO:0000256" key="1">
    <source>
        <dbReference type="ARBA" id="ARBA00010568"/>
    </source>
</evidence>
<reference evidence="2" key="1">
    <citation type="journal article" date="2015" name="Proc. Natl. Acad. Sci. U.S.A.">
        <title>Networks of energetic and metabolic interactions define dynamics in microbial communities.</title>
        <authorList>
            <person name="Embree M."/>
            <person name="Liu J.K."/>
            <person name="Al-Bassam M.M."/>
            <person name="Zengler K."/>
        </authorList>
    </citation>
    <scope>NUCLEOTIDE SEQUENCE</scope>
</reference>
<dbReference type="SUPFAM" id="SSF55418">
    <property type="entry name" value="eIF4e-like"/>
    <property type="match status" value="1"/>
</dbReference>
<comment type="caution">
    <text evidence="2">The sequence shown here is derived from an EMBL/GenBank/DDBJ whole genome shotgun (WGS) entry which is preliminary data.</text>
</comment>
<proteinExistence type="inferred from homology"/>
<gene>
    <name evidence="2" type="ORF">ASZ90_010920</name>
</gene>
<name>A0A0W8FEQ1_9ZZZZ</name>
<dbReference type="Gene3D" id="3.30.760.10">
    <property type="entry name" value="RNA Cap, Translation Initiation Factor Eif4e"/>
    <property type="match status" value="1"/>
</dbReference>
<dbReference type="InterPro" id="IPR023398">
    <property type="entry name" value="TIF_eIF4e-like"/>
</dbReference>
<dbReference type="PANTHER" id="PTHR31977">
    <property type="entry name" value="UPF0696 PROTEIN C11ORF68"/>
    <property type="match status" value="1"/>
</dbReference>
<evidence type="ECO:0008006" key="3">
    <source>
        <dbReference type="Google" id="ProtNLM"/>
    </source>
</evidence>
<dbReference type="InterPro" id="IPR015034">
    <property type="entry name" value="Bles03"/>
</dbReference>
<dbReference type="EMBL" id="LNQE01001298">
    <property type="protein sequence ID" value="KUG19351.1"/>
    <property type="molecule type" value="Genomic_DNA"/>
</dbReference>
<sequence length="216" mass="24945">MDDVDPGALADTAYGVFEILLNRKLSARGPYLYERVEQNIDFRNDFLEVFREFEAEYPLLAHALLERFGSPDAIYDLLLEGEGVTPTKTTLIYWIVQDAPHFRGGETDVELGGKWLIFVNPDEADEAWRRVRDETAAGRLGISARVSTGKPNPDARDDRIVIYVHTQDWRDEAEVMRVRERLRELGFTERIGYKRNIETYQGEYSEKGKRVTFYSA</sequence>
<protein>
    <recommendedName>
        <fullName evidence="3">DUF1917 domain-containing protein</fullName>
    </recommendedName>
</protein>
<organism evidence="2">
    <name type="scientific">hydrocarbon metagenome</name>
    <dbReference type="NCBI Taxonomy" id="938273"/>
    <lineage>
        <taxon>unclassified sequences</taxon>
        <taxon>metagenomes</taxon>
        <taxon>ecological metagenomes</taxon>
    </lineage>
</organism>
<comment type="similarity">
    <text evidence="1">Belongs to the UPF0696 family.</text>
</comment>
<dbReference type="AlphaFoldDB" id="A0A0W8FEQ1"/>
<dbReference type="Pfam" id="PF08939">
    <property type="entry name" value="Bles03"/>
    <property type="match status" value="1"/>
</dbReference>
<evidence type="ECO:0000313" key="2">
    <source>
        <dbReference type="EMBL" id="KUG19351.1"/>
    </source>
</evidence>
<accession>A0A0W8FEQ1</accession>
<dbReference type="PANTHER" id="PTHR31977:SF1">
    <property type="entry name" value="UPF0696 PROTEIN C11ORF68"/>
    <property type="match status" value="1"/>
</dbReference>